<evidence type="ECO:0000313" key="1">
    <source>
        <dbReference type="EMBL" id="MDC0668511.1"/>
    </source>
</evidence>
<name>A0ABT5B633_9BACT</name>
<accession>A0ABT5B633</accession>
<dbReference type="Proteomes" id="UP001217838">
    <property type="component" value="Unassembled WGS sequence"/>
</dbReference>
<gene>
    <name evidence="1" type="ORF">POL58_12215</name>
</gene>
<comment type="caution">
    <text evidence="1">The sequence shown here is derived from an EMBL/GenBank/DDBJ whole genome shotgun (WGS) entry which is preliminary data.</text>
</comment>
<evidence type="ECO:0000313" key="2">
    <source>
        <dbReference type="Proteomes" id="UP001217838"/>
    </source>
</evidence>
<dbReference type="EMBL" id="JAQNDN010000004">
    <property type="protein sequence ID" value="MDC0668511.1"/>
    <property type="molecule type" value="Genomic_DNA"/>
</dbReference>
<protein>
    <submittedName>
        <fullName evidence="1">Uncharacterized protein</fullName>
    </submittedName>
</protein>
<organism evidence="1 2">
    <name type="scientific">Nannocystis radixulma</name>
    <dbReference type="NCBI Taxonomy" id="2995305"/>
    <lineage>
        <taxon>Bacteria</taxon>
        <taxon>Pseudomonadati</taxon>
        <taxon>Myxococcota</taxon>
        <taxon>Polyangia</taxon>
        <taxon>Nannocystales</taxon>
        <taxon>Nannocystaceae</taxon>
        <taxon>Nannocystis</taxon>
    </lineage>
</organism>
<proteinExistence type="predicted"/>
<keyword evidence="2" id="KW-1185">Reference proteome</keyword>
<sequence>MPRRRAGQHARDGVGVQDASRERSLWSALSPSVAVAFVPTPRLALWLACEGLLAFNRPRFLIENGGEVWRGGRGGLRVVLGIEVRFRAKNSRRP</sequence>
<reference evidence="1 2" key="1">
    <citation type="submission" date="2022-11" db="EMBL/GenBank/DDBJ databases">
        <title>Minimal conservation of predation-associated metabolite biosynthetic gene clusters underscores biosynthetic potential of Myxococcota including descriptions for ten novel species: Archangium lansinium sp. nov., Myxococcus landrumus sp. nov., Nannocystis bai.</title>
        <authorList>
            <person name="Ahearne A."/>
            <person name="Stevens C."/>
            <person name="Dowd S."/>
        </authorList>
    </citation>
    <scope>NUCLEOTIDE SEQUENCE [LARGE SCALE GENOMIC DNA]</scope>
    <source>
        <strain evidence="1 2">NCELM</strain>
    </source>
</reference>
<dbReference type="RefSeq" id="WP_271997700.1">
    <property type="nucleotide sequence ID" value="NZ_JAQNDN010000004.1"/>
</dbReference>